<dbReference type="OrthoDB" id="329272at2759"/>
<accession>A0A1V9XTE3</accession>
<dbReference type="GO" id="GO:1905502">
    <property type="term" value="F:acetyl-CoA binding"/>
    <property type="evidence" value="ECO:0007669"/>
    <property type="project" value="TreeGrafter"/>
</dbReference>
<feature type="region of interest" description="Disordered" evidence="1">
    <location>
        <begin position="157"/>
        <end position="186"/>
    </location>
</feature>
<dbReference type="CDD" id="cd04301">
    <property type="entry name" value="NAT_SF"/>
    <property type="match status" value="1"/>
</dbReference>
<dbReference type="InterPro" id="IPR016181">
    <property type="entry name" value="Acyl_CoA_acyltransferase"/>
</dbReference>
<evidence type="ECO:0000313" key="3">
    <source>
        <dbReference type="EMBL" id="OQR76711.1"/>
    </source>
</evidence>
<dbReference type="Gene3D" id="3.40.630.30">
    <property type="match status" value="1"/>
</dbReference>
<dbReference type="InParanoid" id="A0A1V9XTE3"/>
<dbReference type="AlphaFoldDB" id="A0A1V9XTE3"/>
<dbReference type="GO" id="GO:0008080">
    <property type="term" value="F:N-acetyltransferase activity"/>
    <property type="evidence" value="ECO:0007669"/>
    <property type="project" value="InterPro"/>
</dbReference>
<dbReference type="STRING" id="418985.A0A1V9XTE3"/>
<dbReference type="InterPro" id="IPR039840">
    <property type="entry name" value="NAA80"/>
</dbReference>
<keyword evidence="4" id="KW-1185">Reference proteome</keyword>
<dbReference type="GO" id="GO:0005737">
    <property type="term" value="C:cytoplasm"/>
    <property type="evidence" value="ECO:0007669"/>
    <property type="project" value="TreeGrafter"/>
</dbReference>
<reference evidence="3 4" key="1">
    <citation type="journal article" date="2017" name="Gigascience">
        <title>Draft genome of the honey bee ectoparasitic mite, Tropilaelaps mercedesae, is shaped by the parasitic life history.</title>
        <authorList>
            <person name="Dong X."/>
            <person name="Armstrong S.D."/>
            <person name="Xia D."/>
            <person name="Makepeace B.L."/>
            <person name="Darby A.C."/>
            <person name="Kadowaki T."/>
        </authorList>
    </citation>
    <scope>NUCLEOTIDE SEQUENCE [LARGE SCALE GENOMIC DNA]</scope>
    <source>
        <strain evidence="3">Wuxi-XJTLU</strain>
    </source>
</reference>
<dbReference type="PANTHER" id="PTHR13538:SF4">
    <property type="entry name" value="N-ALPHA-ACETYLTRANSFERASE 80"/>
    <property type="match status" value="1"/>
</dbReference>
<comment type="caution">
    <text evidence="3">The sequence shown here is derived from an EMBL/GenBank/DDBJ whole genome shotgun (WGS) entry which is preliminary data.</text>
</comment>
<dbReference type="FunCoup" id="A0A1V9XTE3">
    <property type="interactions" value="190"/>
</dbReference>
<dbReference type="SUPFAM" id="SSF55729">
    <property type="entry name" value="Acyl-CoA N-acyltransferases (Nat)"/>
    <property type="match status" value="1"/>
</dbReference>
<dbReference type="PROSITE" id="PS51186">
    <property type="entry name" value="GNAT"/>
    <property type="match status" value="1"/>
</dbReference>
<organism evidence="3 4">
    <name type="scientific">Tropilaelaps mercedesae</name>
    <dbReference type="NCBI Taxonomy" id="418985"/>
    <lineage>
        <taxon>Eukaryota</taxon>
        <taxon>Metazoa</taxon>
        <taxon>Ecdysozoa</taxon>
        <taxon>Arthropoda</taxon>
        <taxon>Chelicerata</taxon>
        <taxon>Arachnida</taxon>
        <taxon>Acari</taxon>
        <taxon>Parasitiformes</taxon>
        <taxon>Mesostigmata</taxon>
        <taxon>Gamasina</taxon>
        <taxon>Dermanyssoidea</taxon>
        <taxon>Laelapidae</taxon>
        <taxon>Tropilaelaps</taxon>
    </lineage>
</organism>
<dbReference type="EMBL" id="MNPL01004484">
    <property type="protein sequence ID" value="OQR76711.1"/>
    <property type="molecule type" value="Genomic_DNA"/>
</dbReference>
<keyword evidence="3" id="KW-0808">Transferase</keyword>
<protein>
    <submittedName>
        <fullName evidence="3">N-acetyltransferase 6-like</fullName>
    </submittedName>
</protein>
<gene>
    <name evidence="3" type="ORF">BIW11_07604</name>
</gene>
<feature type="domain" description="N-acetyltransferase" evidence="2">
    <location>
        <begin position="10"/>
        <end position="158"/>
    </location>
</feature>
<dbReference type="Pfam" id="PF00583">
    <property type="entry name" value="Acetyltransf_1"/>
    <property type="match status" value="1"/>
</dbReference>
<evidence type="ECO:0000313" key="4">
    <source>
        <dbReference type="Proteomes" id="UP000192247"/>
    </source>
</evidence>
<evidence type="ECO:0000259" key="2">
    <source>
        <dbReference type="PROSITE" id="PS51186"/>
    </source>
</evidence>
<evidence type="ECO:0000256" key="1">
    <source>
        <dbReference type="SAM" id="MobiDB-lite"/>
    </source>
</evidence>
<feature type="compositionally biased region" description="Pro residues" evidence="1">
    <location>
        <begin position="173"/>
        <end position="183"/>
    </location>
</feature>
<dbReference type="Proteomes" id="UP000192247">
    <property type="component" value="Unassembled WGS sequence"/>
</dbReference>
<proteinExistence type="predicted"/>
<name>A0A1V9XTE3_9ACAR</name>
<dbReference type="PANTHER" id="PTHR13538">
    <property type="entry name" value="N-ACETYLTRANSFERASE 6"/>
    <property type="match status" value="1"/>
</dbReference>
<sequence>MVKGACLQLGELQDYPEYMKVCCDTLNAEWKRSESARMISLQKSSPSLPVSLVMFDSMSREFLGHARLCRILERADACFIESVIVVLERRGQGLGRELMLLVEDYASRRGFRIAYLTSENKQAFYTRLGYAFCEPVTASSGCRVSLGGIARPRVVPAPSTVAPSRGTPSLGQSPPPPPPPPPVVHHTKRFDRDWMMKILPV</sequence>
<dbReference type="InterPro" id="IPR000182">
    <property type="entry name" value="GNAT_dom"/>
</dbReference>